<dbReference type="Proteomes" id="UP000332933">
    <property type="component" value="Unassembled WGS sequence"/>
</dbReference>
<reference evidence="6" key="2">
    <citation type="submission" date="2019-06" db="EMBL/GenBank/DDBJ databases">
        <title>Genomics analysis of Aphanomyces spp. identifies a new class of oomycete effector associated with host adaptation.</title>
        <authorList>
            <person name="Gaulin E."/>
        </authorList>
    </citation>
    <scope>NUCLEOTIDE SEQUENCE</scope>
    <source>
        <strain evidence="6">CBS 578.67</strain>
    </source>
</reference>
<keyword evidence="8" id="KW-1185">Reference proteome</keyword>
<feature type="domain" description="HSF-type DNA-binding" evidence="5">
    <location>
        <begin position="2"/>
        <end position="91"/>
    </location>
</feature>
<dbReference type="PANTHER" id="PTHR10015">
    <property type="entry name" value="HEAT SHOCK TRANSCRIPTION FACTOR"/>
    <property type="match status" value="1"/>
</dbReference>
<reference evidence="7 8" key="1">
    <citation type="submission" date="2019-03" db="EMBL/GenBank/DDBJ databases">
        <authorList>
            <person name="Gaulin E."/>
            <person name="Dumas B."/>
        </authorList>
    </citation>
    <scope>NUCLEOTIDE SEQUENCE [LARGE SCALE GENOMIC DNA]</scope>
    <source>
        <strain evidence="7">CBS 568.67</strain>
    </source>
</reference>
<evidence type="ECO:0000313" key="8">
    <source>
        <dbReference type="Proteomes" id="UP000332933"/>
    </source>
</evidence>
<proteinExistence type="inferred from homology"/>
<evidence type="ECO:0000256" key="4">
    <source>
        <dbReference type="RuleBase" id="RU004020"/>
    </source>
</evidence>
<protein>
    <submittedName>
        <fullName evidence="7">Aste57867_590 protein</fullName>
    </submittedName>
</protein>
<evidence type="ECO:0000256" key="1">
    <source>
        <dbReference type="ARBA" id="ARBA00004123"/>
    </source>
</evidence>
<dbReference type="EMBL" id="CAADRA010000033">
    <property type="protein sequence ID" value="VFT77815.1"/>
    <property type="molecule type" value="Genomic_DNA"/>
</dbReference>
<evidence type="ECO:0000313" key="6">
    <source>
        <dbReference type="EMBL" id="KAF0720058.1"/>
    </source>
</evidence>
<evidence type="ECO:0000313" key="7">
    <source>
        <dbReference type="EMBL" id="VFT77815.1"/>
    </source>
</evidence>
<dbReference type="Gene3D" id="1.10.10.10">
    <property type="entry name" value="Winged helix-like DNA-binding domain superfamily/Winged helix DNA-binding domain"/>
    <property type="match status" value="1"/>
</dbReference>
<dbReference type="Pfam" id="PF00447">
    <property type="entry name" value="HSF_DNA-bind"/>
    <property type="match status" value="1"/>
</dbReference>
<accession>A0A485K470</accession>
<evidence type="ECO:0000259" key="5">
    <source>
        <dbReference type="SMART" id="SM00415"/>
    </source>
</evidence>
<dbReference type="GO" id="GO:0005634">
    <property type="term" value="C:nucleus"/>
    <property type="evidence" value="ECO:0007669"/>
    <property type="project" value="UniProtKB-SubCell"/>
</dbReference>
<dbReference type="InterPro" id="IPR000232">
    <property type="entry name" value="HSF_DNA-bd"/>
</dbReference>
<dbReference type="OrthoDB" id="60033at2759"/>
<dbReference type="GO" id="GO:0003700">
    <property type="term" value="F:DNA-binding transcription factor activity"/>
    <property type="evidence" value="ECO:0007669"/>
    <property type="project" value="InterPro"/>
</dbReference>
<dbReference type="AlphaFoldDB" id="A0A485K470"/>
<dbReference type="EMBL" id="VJMH01000033">
    <property type="protein sequence ID" value="KAF0720058.1"/>
    <property type="molecule type" value="Genomic_DNA"/>
</dbReference>
<dbReference type="SUPFAM" id="SSF46785">
    <property type="entry name" value="Winged helix' DNA-binding domain"/>
    <property type="match status" value="1"/>
</dbReference>
<comment type="subcellular location">
    <subcellularLocation>
        <location evidence="1">Nucleus</location>
    </subcellularLocation>
</comment>
<gene>
    <name evidence="7" type="primary">Aste57867_590</name>
    <name evidence="6" type="ORF">As57867_000589</name>
    <name evidence="7" type="ORF">ASTE57867_590</name>
</gene>
<evidence type="ECO:0000256" key="3">
    <source>
        <dbReference type="ARBA" id="ARBA00023242"/>
    </source>
</evidence>
<dbReference type="GO" id="GO:0043565">
    <property type="term" value="F:sequence-specific DNA binding"/>
    <property type="evidence" value="ECO:0007669"/>
    <property type="project" value="InterPro"/>
</dbReference>
<dbReference type="InterPro" id="IPR036390">
    <property type="entry name" value="WH_DNA-bd_sf"/>
</dbReference>
<keyword evidence="3" id="KW-0539">Nucleus</keyword>
<sequence>MEMLAECPPSVAAWNDSGTAFVVKNVSALERQVLPKYFKHSHFASFTRQLRFYGFEKIKHQDGNNATITWEFSHPKFLRACPGKMDAIRRKTCTDPTPKWNVEEVTELREDLSTLQDKMTSLLAHVSTLAEALRGMSQDFVEADRAAPTMTLLMQAAPKSIDFEMDCFDDVSWLSDMTILEDSSIAFFAC</sequence>
<name>A0A485K470_9STRA</name>
<dbReference type="PANTHER" id="PTHR10015:SF206">
    <property type="entry name" value="HSF-TYPE DNA-BINDING DOMAIN-CONTAINING PROTEIN"/>
    <property type="match status" value="1"/>
</dbReference>
<dbReference type="SMART" id="SM00415">
    <property type="entry name" value="HSF"/>
    <property type="match status" value="1"/>
</dbReference>
<dbReference type="PRINTS" id="PR00056">
    <property type="entry name" value="HSFDOMAIN"/>
</dbReference>
<comment type="similarity">
    <text evidence="4">Belongs to the HSF family.</text>
</comment>
<keyword evidence="2" id="KW-0238">DNA-binding</keyword>
<organism evidence="7 8">
    <name type="scientific">Aphanomyces stellatus</name>
    <dbReference type="NCBI Taxonomy" id="120398"/>
    <lineage>
        <taxon>Eukaryota</taxon>
        <taxon>Sar</taxon>
        <taxon>Stramenopiles</taxon>
        <taxon>Oomycota</taxon>
        <taxon>Saprolegniomycetes</taxon>
        <taxon>Saprolegniales</taxon>
        <taxon>Verrucalvaceae</taxon>
        <taxon>Aphanomyces</taxon>
    </lineage>
</organism>
<dbReference type="InterPro" id="IPR036388">
    <property type="entry name" value="WH-like_DNA-bd_sf"/>
</dbReference>
<evidence type="ECO:0000256" key="2">
    <source>
        <dbReference type="ARBA" id="ARBA00023125"/>
    </source>
</evidence>